<comment type="caution">
    <text evidence="2">The sequence shown here is derived from an EMBL/GenBank/DDBJ whole genome shotgun (WGS) entry which is preliminary data.</text>
</comment>
<evidence type="ECO:0000313" key="2">
    <source>
        <dbReference type="EMBL" id="TCZ78109.1"/>
    </source>
</evidence>
<dbReference type="Proteomes" id="UP000295418">
    <property type="component" value="Unassembled WGS sequence"/>
</dbReference>
<dbReference type="Pfam" id="PF12867">
    <property type="entry name" value="DinB_2"/>
    <property type="match status" value="1"/>
</dbReference>
<evidence type="ECO:0000259" key="1">
    <source>
        <dbReference type="Pfam" id="PF12867"/>
    </source>
</evidence>
<dbReference type="InterPro" id="IPR024775">
    <property type="entry name" value="DinB-like"/>
</dbReference>
<sequence length="162" mass="18463">MEEIQMTTTEKLVSTWDACFDKESGWFPPLERALQGLTAVQACWRMDGKEMNTIKELVNHILFYKSQLLSSLTGSTDAPSTDTSFDAGTRVIREEEWQETVEKLKHIHTSIREKLSALSDQDLLSELDGVTIDQSVSNLVLHDIYHTGQIIFIRRMQGSWSV</sequence>
<name>A0A4R4EEB8_9BACL</name>
<evidence type="ECO:0000313" key="3">
    <source>
        <dbReference type="Proteomes" id="UP000295418"/>
    </source>
</evidence>
<dbReference type="AlphaFoldDB" id="A0A4R4EEB8"/>
<organism evidence="2 3">
    <name type="scientific">Paenibacillus albiflavus</name>
    <dbReference type="NCBI Taxonomy" id="2545760"/>
    <lineage>
        <taxon>Bacteria</taxon>
        <taxon>Bacillati</taxon>
        <taxon>Bacillota</taxon>
        <taxon>Bacilli</taxon>
        <taxon>Bacillales</taxon>
        <taxon>Paenibacillaceae</taxon>
        <taxon>Paenibacillus</taxon>
    </lineage>
</organism>
<accession>A0A4R4EEB8</accession>
<dbReference type="SUPFAM" id="SSF109854">
    <property type="entry name" value="DinB/YfiT-like putative metalloenzymes"/>
    <property type="match status" value="1"/>
</dbReference>
<protein>
    <submittedName>
        <fullName evidence="2">DinB family protein</fullName>
    </submittedName>
</protein>
<dbReference type="Gene3D" id="1.20.120.450">
    <property type="entry name" value="dinb family like domain"/>
    <property type="match status" value="1"/>
</dbReference>
<reference evidence="2 3" key="1">
    <citation type="submission" date="2019-03" db="EMBL/GenBank/DDBJ databases">
        <authorList>
            <person name="Kim M.K.M."/>
        </authorList>
    </citation>
    <scope>NUCLEOTIDE SEQUENCE [LARGE SCALE GENOMIC DNA]</scope>
    <source>
        <strain evidence="2 3">18JY21-1</strain>
    </source>
</reference>
<keyword evidence="3" id="KW-1185">Reference proteome</keyword>
<gene>
    <name evidence="2" type="ORF">E0485_08240</name>
</gene>
<dbReference type="EMBL" id="SKFG01000006">
    <property type="protein sequence ID" value="TCZ78109.1"/>
    <property type="molecule type" value="Genomic_DNA"/>
</dbReference>
<dbReference type="InterPro" id="IPR034660">
    <property type="entry name" value="DinB/YfiT-like"/>
</dbReference>
<dbReference type="OrthoDB" id="9798830at2"/>
<feature type="domain" description="DinB-like" evidence="1">
    <location>
        <begin position="30"/>
        <end position="150"/>
    </location>
</feature>
<proteinExistence type="predicted"/>